<dbReference type="Pfam" id="PF13402">
    <property type="entry name" value="Peptidase_M60"/>
    <property type="match status" value="1"/>
</dbReference>
<feature type="region of interest" description="Disordered" evidence="1">
    <location>
        <begin position="831"/>
        <end position="864"/>
    </location>
</feature>
<evidence type="ECO:0000256" key="1">
    <source>
        <dbReference type="SAM" id="MobiDB-lite"/>
    </source>
</evidence>
<dbReference type="SMART" id="SM01276">
    <property type="entry name" value="M60-like"/>
    <property type="match status" value="1"/>
</dbReference>
<proteinExistence type="predicted"/>
<name>A0A4R6ZE14_9LIST</name>
<dbReference type="Gene3D" id="2.60.120.1250">
    <property type="entry name" value="Peptidase M60, enhancin-like domain 1"/>
    <property type="match status" value="1"/>
</dbReference>
<evidence type="ECO:0000259" key="2">
    <source>
        <dbReference type="PROSITE" id="PS51723"/>
    </source>
</evidence>
<dbReference type="STRING" id="1265846.PROCOU_17550"/>
<dbReference type="InterPro" id="IPR051244">
    <property type="entry name" value="TCAF"/>
</dbReference>
<dbReference type="AlphaFoldDB" id="A0A4R6ZE14"/>
<dbReference type="Gene3D" id="3.40.390.80">
    <property type="entry name" value="Peptidase M60, enhancin-like domain 2"/>
    <property type="match status" value="1"/>
</dbReference>
<dbReference type="PROSITE" id="PS51723">
    <property type="entry name" value="PEPTIDASE_M60"/>
    <property type="match status" value="1"/>
</dbReference>
<feature type="domain" description="Peptidase M60" evidence="2">
    <location>
        <begin position="56"/>
        <end position="340"/>
    </location>
</feature>
<dbReference type="RefSeq" id="WP_208293637.1">
    <property type="nucleotide sequence ID" value="NZ_SNZK01000030.1"/>
</dbReference>
<dbReference type="InterPro" id="IPR031161">
    <property type="entry name" value="Peptidase_M60_dom"/>
</dbReference>
<organism evidence="3 4">
    <name type="scientific">Listeria rocourtiae</name>
    <dbReference type="NCBI Taxonomy" id="647910"/>
    <lineage>
        <taxon>Bacteria</taxon>
        <taxon>Bacillati</taxon>
        <taxon>Bacillota</taxon>
        <taxon>Bacilli</taxon>
        <taxon>Bacillales</taxon>
        <taxon>Listeriaceae</taxon>
        <taxon>Listeria</taxon>
    </lineage>
</organism>
<protein>
    <submittedName>
        <fullName evidence="3">Enhancin-like peptidase M60 family</fullName>
    </submittedName>
</protein>
<dbReference type="InterPro" id="IPR054544">
    <property type="entry name" value="Pest_crys_Cry1Aa_dom-IV"/>
</dbReference>
<dbReference type="InterPro" id="IPR042279">
    <property type="entry name" value="Pep_M60_3"/>
</dbReference>
<dbReference type="Pfam" id="PF18449">
    <property type="entry name" value="Endotoxin_C2"/>
    <property type="match status" value="1"/>
</dbReference>
<accession>A0A4R6ZE14</accession>
<comment type="caution">
    <text evidence="3">The sequence shown here is derived from an EMBL/GenBank/DDBJ whole genome shotgun (WGS) entry which is preliminary data.</text>
</comment>
<evidence type="ECO:0000313" key="4">
    <source>
        <dbReference type="Proteomes" id="UP000295558"/>
    </source>
</evidence>
<dbReference type="PANTHER" id="PTHR15730">
    <property type="entry name" value="EXPERIMENTAL AUTOIMMUNE PROSTATITIS ANTIGEN 2-RELATED"/>
    <property type="match status" value="1"/>
</dbReference>
<feature type="compositionally biased region" description="Polar residues" evidence="1">
    <location>
        <begin position="849"/>
        <end position="864"/>
    </location>
</feature>
<feature type="non-terminal residue" evidence="3">
    <location>
        <position position="873"/>
    </location>
</feature>
<dbReference type="Proteomes" id="UP000295558">
    <property type="component" value="Unassembled WGS sequence"/>
</dbReference>
<keyword evidence="4" id="KW-1185">Reference proteome</keyword>
<dbReference type="PANTHER" id="PTHR15730:SF5">
    <property type="entry name" value="SI:CH211-210B2.2-RELATED"/>
    <property type="match status" value="1"/>
</dbReference>
<dbReference type="Gene3D" id="1.10.390.30">
    <property type="entry name" value="Peptidase M60, enhancin-like domain 3"/>
    <property type="match status" value="1"/>
</dbReference>
<dbReference type="EMBL" id="SNZK01000030">
    <property type="protein sequence ID" value="TDR50235.1"/>
    <property type="molecule type" value="Genomic_DNA"/>
</dbReference>
<reference evidence="3 4" key="1">
    <citation type="submission" date="2019-03" db="EMBL/GenBank/DDBJ databases">
        <title>Genomic Encyclopedia of Type Strains, Phase III (KMG-III): the genomes of soil and plant-associated and newly described type strains.</title>
        <authorList>
            <person name="Whitman W."/>
        </authorList>
    </citation>
    <scope>NUCLEOTIDE SEQUENCE [LARGE SCALE GENOMIC DNA]</scope>
    <source>
        <strain evidence="3 4">CECT 7972</strain>
    </source>
</reference>
<sequence>MKNRRIVILLNILALCFSLYYTKPVKAEEMETSYTVQGKGSITSEKNRLGRSLSFSELYPTPHYVKKGELIDIEVTSSTNSDSGILIAIGTPSTAGGITKKSLVRGSNKIMADRDGVISLINRQNNGIVKFKLNTPLNTIPFFELGKTSNLDFKEQMNEKSSAPVVQLVSKKALITVSYASAKKYISNPEELMAYYDKFLFAQDKIEGTLETGRGDYLSAQHLQHYVEANSGYMFATNEYTGYYGSGAMERLLKTNNGWGVWHESGHQRQMYAMTFSKATEVIVNLYSMAAQKAVTGRITTLDAYHPQIQNYLASSNKNYESQSNYVKLGLYWQLMDVFGDSFYPQLHQRYRLLEKKPQTDAEEKQVFIIESSKVANLNLVPFFEMWGISATGSTKEALKNYPELDKPIWLNTNTNKYRIGIPHNIYIPELAYFKNVVKGMSYNDSQIQVAFDVNWLKGYKYVVTKNNNYLGEVSDGKAYGGEGGVLNNNYTLTIKTLPLPNDKINVEAHYNGVHHLKTYYPYDVNLENQLLQLFTDNARKKLVPGVTQELLDTLLVSIQQANNKDELLLLYDTAQTLLLHELDEGNQYNAIQQELGNLIGNPAFKFTESSTAIDKWALYRNNVAVSNASTSITLQQPVDTDGNVPTTNASIKMKKGAQVGELQGYIKDDNMLIMGQTLKTIANHKYRLTANRTGKSAVVLYDGTNVFSGSKGGLGDKYSNGVNQRVELVFTAKSTATSVGNRFISDKSGNWQVFGMSDFQVFDITEAENQGNASEAVNNLFTNKDPNGTITETVTQAEIDAAQALINKVTDPAKKAALQADLNKAQSQLDAKTAQAEAESEAREAVNNLFTNKDPNGTITGTMTQAEIDAAQ</sequence>
<gene>
    <name evidence="3" type="ORF">DFP96_1301</name>
</gene>
<evidence type="ECO:0000313" key="3">
    <source>
        <dbReference type="EMBL" id="TDR50235.1"/>
    </source>
</evidence>